<protein>
    <submittedName>
        <fullName evidence="4">LPS-assembly protein LptD</fullName>
    </submittedName>
</protein>
<feature type="signal peptide" evidence="2">
    <location>
        <begin position="1"/>
        <end position="22"/>
    </location>
</feature>
<name>A0A967E3I0_9FLAO</name>
<gene>
    <name evidence="4" type="ORF">G7034_10725</name>
</gene>
<evidence type="ECO:0000259" key="3">
    <source>
        <dbReference type="Pfam" id="PF19838"/>
    </source>
</evidence>
<proteinExistence type="predicted"/>
<feature type="region of interest" description="Disordered" evidence="1">
    <location>
        <begin position="726"/>
        <end position="774"/>
    </location>
</feature>
<dbReference type="GO" id="GO:1990351">
    <property type="term" value="C:transporter complex"/>
    <property type="evidence" value="ECO:0007669"/>
    <property type="project" value="TreeGrafter"/>
</dbReference>
<accession>A0A967E3I0</accession>
<dbReference type="InterPro" id="IPR045659">
    <property type="entry name" value="LptD_2"/>
</dbReference>
<feature type="domain" description="LPS-assembly protein LptD central" evidence="3">
    <location>
        <begin position="210"/>
        <end position="685"/>
    </location>
</feature>
<dbReference type="AlphaFoldDB" id="A0A967E3I0"/>
<dbReference type="InterPro" id="IPR050218">
    <property type="entry name" value="LptD"/>
</dbReference>
<evidence type="ECO:0000313" key="5">
    <source>
        <dbReference type="Proteomes" id="UP000643701"/>
    </source>
</evidence>
<dbReference type="EMBL" id="JAANAS010000094">
    <property type="protein sequence ID" value="NGZ90724.1"/>
    <property type="molecule type" value="Genomic_DNA"/>
</dbReference>
<comment type="caution">
    <text evidence="4">The sequence shown here is derived from an EMBL/GenBank/DDBJ whole genome shotgun (WGS) entry which is preliminary data.</text>
</comment>
<dbReference type="PANTHER" id="PTHR30189:SF1">
    <property type="entry name" value="LPS-ASSEMBLY PROTEIN LPTD"/>
    <property type="match status" value="1"/>
</dbReference>
<dbReference type="Pfam" id="PF19838">
    <property type="entry name" value="LptD_2"/>
    <property type="match status" value="1"/>
</dbReference>
<sequence>MRTNLFYILFVMLFAMNEISVAQDLDSIQPTKPTETIIDSLLSPDLSPKIVQDTTQAKKQMLVDIVKSYAKDYKHMDRRNNKMTLYNEAKIEYEDMVITAGHIIMDTEKNEVTAKGIKDSTGYTQKPVFKQTNDEVEPDSLRYNFDTGRAIIYNSRTEQGGFKVKGQVSKRENDSVFYVKNAKFTTADDIDDADYFFKASKVKFVPGKKIVTGLVQMHVVDIPTPLALPFGYFPLSDKASSGFVLPSFGDNRQRGFFLMNGGYYFALSDYADLSVLGDYYTNGSWATRIDSDYRVRYKYNGTLSFRYENLLLEERGFPNFSEQTIFNLRWSHQQDPKANPSSRLSASVNLGSSNFYQQSVNQANQGNFMNNTLNSSVSWNKTFETGPGMNLNISATHNQNTNTEEINMTLPTLQFSVNRMFPFAPKSGPKRGAIHNINLQYNLRGENRIQTTDEEFLRPEMFNDLNAGMRHSIPINTNFKVLKHFNVALNANYDETWVMRTFEQGFDPNEQQVVRDTINGFDSYRTYSMSTSVGTTVYGMFDFGDESKFKAIRHVVRPTLGFSVNPGFDQFYDQFTREGLGATPDQIVEYSRFEGTLFGAPNKNFASNLNFGITNDIEAKVNKRDSTLTGDDRFKKVKLLNNFGVSSSYNFAADSLHLSPIALRGNIPVVTDKFDINLIAALDPYALDNNNRRIDKWNIDNGGSLFRLTNANISFGYSLSDKIFSKDDQEEEEEDDALSNESFRSGGRKDDLFGDGQMMNDPRSQKNQEPKEDENEYYNYKIPWSLNLAYTMSYTNTARQNEISSHSIMFSGNVEISPNWKVGISSGYDLVNRGFTFTQLRFNRDLGSFNFSLNWTPIGPRENWFFFIGMKANMLKDIKYDRRREPDRQLR</sequence>
<evidence type="ECO:0000256" key="2">
    <source>
        <dbReference type="SAM" id="SignalP"/>
    </source>
</evidence>
<keyword evidence="5" id="KW-1185">Reference proteome</keyword>
<dbReference type="PANTHER" id="PTHR30189">
    <property type="entry name" value="LPS-ASSEMBLY PROTEIN"/>
    <property type="match status" value="1"/>
</dbReference>
<evidence type="ECO:0000256" key="1">
    <source>
        <dbReference type="SAM" id="MobiDB-lite"/>
    </source>
</evidence>
<dbReference type="Proteomes" id="UP000643701">
    <property type="component" value="Unassembled WGS sequence"/>
</dbReference>
<reference evidence="4" key="1">
    <citation type="submission" date="2020-03" db="EMBL/GenBank/DDBJ databases">
        <title>Psychroflexus Maritimus sp. nov., isolate from marine sediment.</title>
        <authorList>
            <person name="Zhong Y.-L."/>
        </authorList>
    </citation>
    <scope>NUCLEOTIDE SEQUENCE</scope>
    <source>
        <strain evidence="4">C1</strain>
    </source>
</reference>
<dbReference type="GO" id="GO:0009279">
    <property type="term" value="C:cell outer membrane"/>
    <property type="evidence" value="ECO:0007669"/>
    <property type="project" value="TreeGrafter"/>
</dbReference>
<feature type="compositionally biased region" description="Acidic residues" evidence="1">
    <location>
        <begin position="728"/>
        <end position="738"/>
    </location>
</feature>
<keyword evidence="2" id="KW-0732">Signal</keyword>
<feature type="chain" id="PRO_5037178792" evidence="2">
    <location>
        <begin position="23"/>
        <end position="891"/>
    </location>
</feature>
<evidence type="ECO:0000313" key="4">
    <source>
        <dbReference type="EMBL" id="NGZ90724.1"/>
    </source>
</evidence>
<organism evidence="4 5">
    <name type="scientific">Psychroflexus maritimus</name>
    <dbReference type="NCBI Taxonomy" id="2714865"/>
    <lineage>
        <taxon>Bacteria</taxon>
        <taxon>Pseudomonadati</taxon>
        <taxon>Bacteroidota</taxon>
        <taxon>Flavobacteriia</taxon>
        <taxon>Flavobacteriales</taxon>
        <taxon>Flavobacteriaceae</taxon>
        <taxon>Psychroflexus</taxon>
    </lineage>
</organism>